<evidence type="ECO:0000256" key="2">
    <source>
        <dbReference type="SAM" id="SignalP"/>
    </source>
</evidence>
<feature type="chain" id="PRO_5031456128" description="Lipoprotein" evidence="2">
    <location>
        <begin position="28"/>
        <end position="356"/>
    </location>
</feature>
<name>A0A7W3YU76_9GAMM</name>
<sequence>MSPFRLSCCLAPLTLALAACQPSPAPVADTTPTASELTAASSTTGQTDLNGLIARAGIRCDSSPASVNSTDCHAGNGYAIDLHPDCADDGFFAASLGPQAVPLAAQPGAEASGQLPGNQFVCIQATARRAQAPDYYYVQAMDPAQVPACAGDATCQAYRPAAGARCSLSQPQGCVSGWVPADTLEVFSNGIGAALPDDSPLQAADSAWQVRDTVRSGDGRFQLQILARPDDPQAPRSVRLQTVQDDGRVHELARNDRLVPCERCGGLAGDPYAYSRFDDDGLEIVIGGGSRQRWSSHTRWRRPTHGQQWMLEWVQREVVDTQTGQQRSQKLAASALGSPHLADFDPSTLPPAPLLP</sequence>
<feature type="signal peptide" evidence="2">
    <location>
        <begin position="1"/>
        <end position="27"/>
    </location>
</feature>
<evidence type="ECO:0000256" key="1">
    <source>
        <dbReference type="SAM" id="MobiDB-lite"/>
    </source>
</evidence>
<dbReference type="Proteomes" id="UP000550609">
    <property type="component" value="Unassembled WGS sequence"/>
</dbReference>
<accession>A0A7W3YU76</accession>
<reference evidence="3 4" key="1">
    <citation type="submission" date="2020-08" db="EMBL/GenBank/DDBJ databases">
        <title>Stenotrophomonas sp. W1S232.</title>
        <authorList>
            <person name="Deng Y."/>
        </authorList>
    </citation>
    <scope>NUCLEOTIDE SEQUENCE [LARGE SCALE GENOMIC DNA]</scope>
    <source>
        <strain evidence="3 4">W1S232</strain>
    </source>
</reference>
<dbReference type="EMBL" id="JACIUV010000001">
    <property type="protein sequence ID" value="MBB1115817.1"/>
    <property type="molecule type" value="Genomic_DNA"/>
</dbReference>
<evidence type="ECO:0000313" key="3">
    <source>
        <dbReference type="EMBL" id="MBB1115817.1"/>
    </source>
</evidence>
<protein>
    <recommendedName>
        <fullName evidence="5">Lipoprotein</fullName>
    </recommendedName>
</protein>
<evidence type="ECO:0000313" key="4">
    <source>
        <dbReference type="Proteomes" id="UP000550609"/>
    </source>
</evidence>
<dbReference type="PROSITE" id="PS51257">
    <property type="entry name" value="PROKAR_LIPOPROTEIN"/>
    <property type="match status" value="1"/>
</dbReference>
<evidence type="ECO:0008006" key="5">
    <source>
        <dbReference type="Google" id="ProtNLM"/>
    </source>
</evidence>
<comment type="caution">
    <text evidence="3">The sequence shown here is derived from an EMBL/GenBank/DDBJ whole genome shotgun (WGS) entry which is preliminary data.</text>
</comment>
<proteinExistence type="predicted"/>
<gene>
    <name evidence="3" type="ORF">H4O09_01890</name>
</gene>
<dbReference type="AlphaFoldDB" id="A0A7W3YU76"/>
<feature type="region of interest" description="Disordered" evidence="1">
    <location>
        <begin position="331"/>
        <end position="356"/>
    </location>
</feature>
<dbReference type="RefSeq" id="WP_182621212.1">
    <property type="nucleotide sequence ID" value="NZ_JACIUV010000001.1"/>
</dbReference>
<keyword evidence="2" id="KW-0732">Signal</keyword>
<organism evidence="3 4">
    <name type="scientific">Stenotrophomonas koreensis</name>
    <dbReference type="NCBI Taxonomy" id="266128"/>
    <lineage>
        <taxon>Bacteria</taxon>
        <taxon>Pseudomonadati</taxon>
        <taxon>Pseudomonadota</taxon>
        <taxon>Gammaproteobacteria</taxon>
        <taxon>Lysobacterales</taxon>
        <taxon>Lysobacteraceae</taxon>
        <taxon>Stenotrophomonas</taxon>
    </lineage>
</organism>